<evidence type="ECO:0000256" key="5">
    <source>
        <dbReference type="ARBA" id="ARBA00022741"/>
    </source>
</evidence>
<feature type="domain" description="EngC GTPase" evidence="12">
    <location>
        <begin position="105"/>
        <end position="252"/>
    </location>
</feature>
<comment type="similarity">
    <text evidence="10">Belongs to the TRAFAC class YlqF/YawG GTPase family. RsgA subfamily.</text>
</comment>
<evidence type="ECO:0000256" key="2">
    <source>
        <dbReference type="ARBA" id="ARBA00022517"/>
    </source>
</evidence>
<dbReference type="EMBL" id="FQXG01000001">
    <property type="protein sequence ID" value="SHG80512.1"/>
    <property type="molecule type" value="Genomic_DNA"/>
</dbReference>
<sequence>MIPNQTESTELNLNTLGWKPFFQQQLTLEQWEYCPARVTAVHRNRVELLTEQGSAEIPVLPNMPEIAVGDWLLLDGERFAALLERQSLFRRKAAGPGLSEQLIAANVDTLLIVSSLNDDFNLNRIERYLALAREAEVEPILVLTKADLCDDADELTRQAQRLDPLLMVEAVNALSDEVIERLAPWCGNGKTLALMGSSGVGKSTLVNTLMGQETLATGGIREDDSKGRHTTTGRSLHRMGQGGWLLDTPGMRELQLTECEQGVSEVFSEITQLAEQCRFADCQHDNEPGCAVQAALASGELDPRRLASYRKLLREQAHNSETLAQRRARDKDLGKMYRSVQNHRRSQKGNR</sequence>
<evidence type="ECO:0000256" key="3">
    <source>
        <dbReference type="ARBA" id="ARBA00022723"/>
    </source>
</evidence>
<evidence type="ECO:0000256" key="10">
    <source>
        <dbReference type="HAMAP-Rule" id="MF_01820"/>
    </source>
</evidence>
<dbReference type="InterPro" id="IPR010914">
    <property type="entry name" value="RsgA_GTPase_dom"/>
</dbReference>
<dbReference type="GO" id="GO:0019843">
    <property type="term" value="F:rRNA binding"/>
    <property type="evidence" value="ECO:0007669"/>
    <property type="project" value="UniProtKB-KW"/>
</dbReference>
<dbReference type="PANTHER" id="PTHR32120">
    <property type="entry name" value="SMALL RIBOSOMAL SUBUNIT BIOGENESIS GTPASE RSGA"/>
    <property type="match status" value="1"/>
</dbReference>
<feature type="binding site" evidence="10">
    <location>
        <begin position="144"/>
        <end position="147"/>
    </location>
    <ligand>
        <name>GTP</name>
        <dbReference type="ChEBI" id="CHEBI:37565"/>
    </ligand>
</feature>
<keyword evidence="6 10" id="KW-0378">Hydrolase</keyword>
<dbReference type="SUPFAM" id="SSF52540">
    <property type="entry name" value="P-loop containing nucleoside triphosphate hydrolases"/>
    <property type="match status" value="1"/>
</dbReference>
<keyword evidence="5 10" id="KW-0547">Nucleotide-binding</keyword>
<feature type="binding site" evidence="10">
    <location>
        <position position="277"/>
    </location>
    <ligand>
        <name>Zn(2+)</name>
        <dbReference type="ChEBI" id="CHEBI:29105"/>
    </ligand>
</feature>
<dbReference type="Pfam" id="PF03193">
    <property type="entry name" value="RsgA_GTPase"/>
    <property type="match status" value="1"/>
</dbReference>
<keyword evidence="2 10" id="KW-0690">Ribosome biogenesis</keyword>
<feature type="region of interest" description="Disordered" evidence="11">
    <location>
        <begin position="318"/>
        <end position="351"/>
    </location>
</feature>
<feature type="binding site" evidence="10">
    <location>
        <position position="290"/>
    </location>
    <ligand>
        <name>Zn(2+)</name>
        <dbReference type="ChEBI" id="CHEBI:29105"/>
    </ligand>
</feature>
<keyword evidence="15" id="KW-1185">Reference proteome</keyword>
<dbReference type="InterPro" id="IPR027417">
    <property type="entry name" value="P-loop_NTPase"/>
</dbReference>
<evidence type="ECO:0000256" key="6">
    <source>
        <dbReference type="ARBA" id="ARBA00022801"/>
    </source>
</evidence>
<proteinExistence type="inferred from homology"/>
<reference evidence="14 15" key="1">
    <citation type="submission" date="2016-11" db="EMBL/GenBank/DDBJ databases">
        <authorList>
            <person name="Jaros S."/>
            <person name="Januszkiewicz K."/>
            <person name="Wedrychowicz H."/>
        </authorList>
    </citation>
    <scope>NUCLEOTIDE SEQUENCE [LARGE SCALE GENOMIC DNA]</scope>
    <source>
        <strain evidence="14 15">DSM 16917</strain>
    </source>
</reference>
<comment type="subcellular location">
    <subcellularLocation>
        <location evidence="10">Cytoplasm</location>
    </subcellularLocation>
</comment>
<evidence type="ECO:0000256" key="4">
    <source>
        <dbReference type="ARBA" id="ARBA00022730"/>
    </source>
</evidence>
<dbReference type="GO" id="GO:0005737">
    <property type="term" value="C:cytoplasm"/>
    <property type="evidence" value="ECO:0007669"/>
    <property type="project" value="UniProtKB-SubCell"/>
</dbReference>
<dbReference type="InterPro" id="IPR030378">
    <property type="entry name" value="G_CP_dom"/>
</dbReference>
<feature type="binding site" evidence="10">
    <location>
        <position position="284"/>
    </location>
    <ligand>
        <name>Zn(2+)</name>
        <dbReference type="ChEBI" id="CHEBI:29105"/>
    </ligand>
</feature>
<dbReference type="PROSITE" id="PS50936">
    <property type="entry name" value="ENGC_GTPASE"/>
    <property type="match status" value="1"/>
</dbReference>
<dbReference type="NCBIfam" id="TIGR00157">
    <property type="entry name" value="ribosome small subunit-dependent GTPase A"/>
    <property type="match status" value="1"/>
</dbReference>
<dbReference type="RefSeq" id="WP_067654176.1">
    <property type="nucleotide sequence ID" value="NZ_FQXG01000001.1"/>
</dbReference>
<organism evidence="14 15">
    <name type="scientific">Ferrimonas marina</name>
    <dbReference type="NCBI Taxonomy" id="299255"/>
    <lineage>
        <taxon>Bacteria</taxon>
        <taxon>Pseudomonadati</taxon>
        <taxon>Pseudomonadota</taxon>
        <taxon>Gammaproteobacteria</taxon>
        <taxon>Alteromonadales</taxon>
        <taxon>Ferrimonadaceae</taxon>
        <taxon>Ferrimonas</taxon>
    </lineage>
</organism>
<evidence type="ECO:0000259" key="13">
    <source>
        <dbReference type="PROSITE" id="PS51721"/>
    </source>
</evidence>
<evidence type="ECO:0000313" key="15">
    <source>
        <dbReference type="Proteomes" id="UP000184268"/>
    </source>
</evidence>
<feature type="region of interest" description="Disordered" evidence="11">
    <location>
        <begin position="219"/>
        <end position="242"/>
    </location>
</feature>
<dbReference type="EC" id="3.6.1.-" evidence="10"/>
<feature type="binding site" evidence="10">
    <location>
        <begin position="196"/>
        <end position="204"/>
    </location>
    <ligand>
        <name>GTP</name>
        <dbReference type="ChEBI" id="CHEBI:37565"/>
    </ligand>
</feature>
<dbReference type="STRING" id="299255.SAMN02745129_0770"/>
<evidence type="ECO:0000256" key="8">
    <source>
        <dbReference type="ARBA" id="ARBA00022884"/>
    </source>
</evidence>
<protein>
    <recommendedName>
        <fullName evidence="10">Small ribosomal subunit biogenesis GTPase RsgA</fullName>
        <ecNumber evidence="10">3.6.1.-</ecNumber>
    </recommendedName>
</protein>
<keyword evidence="8 10" id="KW-0694">RNA-binding</keyword>
<keyword evidence="7 10" id="KW-0862">Zinc</keyword>
<dbReference type="HAMAP" id="MF_01820">
    <property type="entry name" value="GTPase_RsgA"/>
    <property type="match status" value="1"/>
</dbReference>
<feature type="binding site" evidence="10">
    <location>
        <position position="282"/>
    </location>
    <ligand>
        <name>Zn(2+)</name>
        <dbReference type="ChEBI" id="CHEBI:29105"/>
    </ligand>
</feature>
<dbReference type="AlphaFoldDB" id="A0A1M5MTQ6"/>
<dbReference type="GO" id="GO:0042274">
    <property type="term" value="P:ribosomal small subunit biogenesis"/>
    <property type="evidence" value="ECO:0007669"/>
    <property type="project" value="UniProtKB-UniRule"/>
</dbReference>
<accession>A0A1M5MTQ6</accession>
<feature type="compositionally biased region" description="Basic residues" evidence="11">
    <location>
        <begin position="341"/>
        <end position="351"/>
    </location>
</feature>
<comment type="subunit">
    <text evidence="10">Monomer. Associates with 30S ribosomal subunit, binds 16S rRNA.</text>
</comment>
<keyword evidence="4 10" id="KW-0699">rRNA-binding</keyword>
<feature type="domain" description="CP-type G" evidence="13">
    <location>
        <begin position="99"/>
        <end position="254"/>
    </location>
</feature>
<gene>
    <name evidence="10" type="primary">rsgA</name>
    <name evidence="14" type="ORF">SAMN02745129_0770</name>
</gene>
<name>A0A1M5MTQ6_9GAMM</name>
<keyword evidence="1 10" id="KW-0963">Cytoplasm</keyword>
<feature type="compositionally biased region" description="Basic residues" evidence="11">
    <location>
        <begin position="228"/>
        <end position="237"/>
    </location>
</feature>
<dbReference type="Gene3D" id="3.40.50.300">
    <property type="entry name" value="P-loop containing nucleotide triphosphate hydrolases"/>
    <property type="match status" value="1"/>
</dbReference>
<comment type="function">
    <text evidence="10">One of several proteins that assist in the late maturation steps of the functional core of the 30S ribosomal subunit. Helps release RbfA from mature subunits. May play a role in the assembly of ribosomal proteins into the subunit. Circularly permuted GTPase that catalyzes slow GTP hydrolysis, GTPase activity is stimulated by the 30S ribosomal subunit.</text>
</comment>
<evidence type="ECO:0000313" key="14">
    <source>
        <dbReference type="EMBL" id="SHG80512.1"/>
    </source>
</evidence>
<dbReference type="InterPro" id="IPR004881">
    <property type="entry name" value="Ribosome_biogen_GTPase_RsgA"/>
</dbReference>
<dbReference type="CDD" id="cd01854">
    <property type="entry name" value="YjeQ_EngC"/>
    <property type="match status" value="1"/>
</dbReference>
<comment type="cofactor">
    <cofactor evidence="10">
        <name>Zn(2+)</name>
        <dbReference type="ChEBI" id="CHEBI:29105"/>
    </cofactor>
    <text evidence="10">Binds 1 zinc ion per subunit.</text>
</comment>
<dbReference type="PROSITE" id="PS51721">
    <property type="entry name" value="G_CP"/>
    <property type="match status" value="1"/>
</dbReference>
<dbReference type="GO" id="GO:0046872">
    <property type="term" value="F:metal ion binding"/>
    <property type="evidence" value="ECO:0007669"/>
    <property type="project" value="UniProtKB-KW"/>
</dbReference>
<evidence type="ECO:0000256" key="11">
    <source>
        <dbReference type="SAM" id="MobiDB-lite"/>
    </source>
</evidence>
<dbReference type="Proteomes" id="UP000184268">
    <property type="component" value="Unassembled WGS sequence"/>
</dbReference>
<dbReference type="GO" id="GO:0005525">
    <property type="term" value="F:GTP binding"/>
    <property type="evidence" value="ECO:0007669"/>
    <property type="project" value="UniProtKB-UniRule"/>
</dbReference>
<evidence type="ECO:0000256" key="7">
    <source>
        <dbReference type="ARBA" id="ARBA00022833"/>
    </source>
</evidence>
<dbReference type="GO" id="GO:0003924">
    <property type="term" value="F:GTPase activity"/>
    <property type="evidence" value="ECO:0007669"/>
    <property type="project" value="UniProtKB-UniRule"/>
</dbReference>
<keyword evidence="9 10" id="KW-0342">GTP-binding</keyword>
<evidence type="ECO:0000259" key="12">
    <source>
        <dbReference type="PROSITE" id="PS50936"/>
    </source>
</evidence>
<dbReference type="PANTHER" id="PTHR32120:SF10">
    <property type="entry name" value="SMALL RIBOSOMAL SUBUNIT BIOGENESIS GTPASE RSGA"/>
    <property type="match status" value="1"/>
</dbReference>
<dbReference type="Gene3D" id="1.10.40.50">
    <property type="entry name" value="Probable gtpase engc, domain 3"/>
    <property type="match status" value="1"/>
</dbReference>
<evidence type="ECO:0000256" key="1">
    <source>
        <dbReference type="ARBA" id="ARBA00022490"/>
    </source>
</evidence>
<keyword evidence="3 10" id="KW-0479">Metal-binding</keyword>
<evidence type="ECO:0000256" key="9">
    <source>
        <dbReference type="ARBA" id="ARBA00023134"/>
    </source>
</evidence>